<keyword evidence="4" id="KW-0645">Protease</keyword>
<dbReference type="InterPro" id="IPR001394">
    <property type="entry name" value="Peptidase_C19_UCH"/>
</dbReference>
<dbReference type="Gene3D" id="3.10.20.90">
    <property type="entry name" value="Phosphatidylinositol 3-kinase Catalytic Subunit, Chain A, domain 1"/>
    <property type="match status" value="2"/>
</dbReference>
<dbReference type="Pfam" id="PF12436">
    <property type="entry name" value="USP7_ICP0_bdg"/>
    <property type="match status" value="1"/>
</dbReference>
<evidence type="ECO:0000313" key="10">
    <source>
        <dbReference type="EMBL" id="KAF3545039.1"/>
    </source>
</evidence>
<evidence type="ECO:0000256" key="4">
    <source>
        <dbReference type="ARBA" id="ARBA00022670"/>
    </source>
</evidence>
<dbReference type="EC" id="3.4.19.12" evidence="3"/>
<accession>A0ABQ7C0G5</accession>
<organism evidence="10 11">
    <name type="scientific">Brassica cretica</name>
    <name type="common">Mustard</name>
    <dbReference type="NCBI Taxonomy" id="69181"/>
    <lineage>
        <taxon>Eukaryota</taxon>
        <taxon>Viridiplantae</taxon>
        <taxon>Streptophyta</taxon>
        <taxon>Embryophyta</taxon>
        <taxon>Tracheophyta</taxon>
        <taxon>Spermatophyta</taxon>
        <taxon>Magnoliopsida</taxon>
        <taxon>eudicotyledons</taxon>
        <taxon>Gunneridae</taxon>
        <taxon>Pentapetalae</taxon>
        <taxon>rosids</taxon>
        <taxon>malvids</taxon>
        <taxon>Brassicales</taxon>
        <taxon>Brassicaceae</taxon>
        <taxon>Brassiceae</taxon>
        <taxon>Brassica</taxon>
    </lineage>
</organism>
<dbReference type="Pfam" id="PF22486">
    <property type="entry name" value="MATH_2"/>
    <property type="match status" value="1"/>
</dbReference>
<keyword evidence="7" id="KW-0788">Thiol protease</keyword>
<evidence type="ECO:0000256" key="7">
    <source>
        <dbReference type="ARBA" id="ARBA00022807"/>
    </source>
</evidence>
<name>A0ABQ7C0G5_BRACR</name>
<proteinExistence type="inferred from homology"/>
<dbReference type="Pfam" id="PF00443">
    <property type="entry name" value="UCH"/>
    <property type="match status" value="1"/>
</dbReference>
<dbReference type="Gene3D" id="3.90.70.10">
    <property type="entry name" value="Cysteine proteinases"/>
    <property type="match status" value="1"/>
</dbReference>
<evidence type="ECO:0000256" key="3">
    <source>
        <dbReference type="ARBA" id="ARBA00012759"/>
    </source>
</evidence>
<protein>
    <recommendedName>
        <fullName evidence="3">ubiquitinyl hydrolase 1</fullName>
        <ecNumber evidence="3">3.4.19.12</ecNumber>
    </recommendedName>
</protein>
<keyword evidence="5" id="KW-0833">Ubl conjugation pathway</keyword>
<reference evidence="10 11" key="1">
    <citation type="journal article" date="2020" name="BMC Genomics">
        <title>Intraspecific diversification of the crop wild relative Brassica cretica Lam. using demographic model selection.</title>
        <authorList>
            <person name="Kioukis A."/>
            <person name="Michalopoulou V.A."/>
            <person name="Briers L."/>
            <person name="Pirintsos S."/>
            <person name="Studholme D.J."/>
            <person name="Pavlidis P."/>
            <person name="Sarris P.F."/>
        </authorList>
    </citation>
    <scope>NUCLEOTIDE SEQUENCE [LARGE SCALE GENOMIC DNA]</scope>
    <source>
        <strain evidence="11">cv. PFS-1207/04</strain>
    </source>
</reference>
<sequence length="1111" mass="129722">MTMITPPPLDQQEDVEMLVPHSDVVEGPQPMEVAQPEAAAAVENPPVEEPPSVKFTWLIPGFTRLNTRKHYSDVFVAGGYKWRVLIFPKGNNVDHLAMYLDVADAASLPYGWCRYSHFGLTVVNQINNRYSVRKETQHQFNARESDWGFTSFMPLGELYDPTRGYLVNDTVLIEAEVSVRKVLDYWAYDSKKETGFVGLKNQGATCYMNSLLETLYHIPYFRKAVYHMPTTENDAPTASIPLALQSLFYKLQYNDTSVATKELTKSFGWDTYDSFMQHDVQELNRVLCEKLEDKMKGTVVEGTIQKLFEGHQMNYIECINVDYKSTRKESFYDLQLDVKGCKDVYASFDKYVEVERLEGDNKYHAEGHDLQDAKKGVLFMDFPPVLQLQLKRFEYDFMRDIMVKINDRYEFPLQLDLDRENGKYLSPDADKSVRNLYTLHSVLVHSGGVNGGHYYAYIRPTLSDQWYKFDDERVTKEDVNRVLEEQYGGEEELPQNNPGFNNPPFKFTKYSNAYMLVYIRESDKDKIICNVDENDVAEHLRVRLKKEQEEKEDKRKYKAEAHLFTTVKVARDEDITEQIGKNMYFDLVDHEKVKSFRIEKQTPFLLFKEEVAKEFGVPVELQRFWIWAKRQNHTYRPNRPLLSHEELQMVGHIREASNKANNAELKLFLEIVRGPDERPIPPPAKSFEDILLFFKLYDPENGVLRYVGRLMVKNSSKPMDIIGELIQMAGFAPDEEIELFEEIKFQPCVMCEHLDKNMSFKLSQIEDGDIICYQKALSIQENECPYPDVPSFLEYVQNREVVRFRTLEKPKDDEFTMELSKLHSYDDVVDRLAEKIGLDDSSKIRLTPHNCYSQQPKPQPIKYRGVDHLSDMLAHYNQTSDILYYEVLDIPLPELQGLKILNVAFHHASKDEVIIHTIRLPKQSTVGDVINELKTKVELSHQDAELRLLEVFSHKIYKTFVSTERIESINDHYWTLLAEEIPEEEKNIGPNARLIHVYHFTKESGQNQQVHNFGDPFVLVIHEGETLEEIKTRIQKKLHVPDEDFAKWKFAFFSTGRPDYLQDTDVVYNRFQRKDVYGAWEQYLGLEHVDNAPKRAYNNRHAYEKPVKIYN</sequence>
<evidence type="ECO:0000256" key="1">
    <source>
        <dbReference type="ARBA" id="ARBA00000707"/>
    </source>
</evidence>
<dbReference type="PROSITE" id="PS50235">
    <property type="entry name" value="USP_3"/>
    <property type="match status" value="1"/>
</dbReference>
<dbReference type="EMBL" id="QGKV02000832">
    <property type="protein sequence ID" value="KAF3545039.1"/>
    <property type="molecule type" value="Genomic_DNA"/>
</dbReference>
<dbReference type="SUPFAM" id="SSF49599">
    <property type="entry name" value="TRAF domain-like"/>
    <property type="match status" value="1"/>
</dbReference>
<gene>
    <name evidence="10" type="ORF">DY000_02004002</name>
</gene>
<dbReference type="InterPro" id="IPR002083">
    <property type="entry name" value="MATH/TRAF_dom"/>
</dbReference>
<comment type="caution">
    <text evidence="10">The sequence shown here is derived from an EMBL/GenBank/DDBJ whole genome shotgun (WGS) entry which is preliminary data.</text>
</comment>
<dbReference type="InterPro" id="IPR008974">
    <property type="entry name" value="TRAF-like"/>
</dbReference>
<evidence type="ECO:0000259" key="9">
    <source>
        <dbReference type="PROSITE" id="PS50235"/>
    </source>
</evidence>
<dbReference type="InterPro" id="IPR038765">
    <property type="entry name" value="Papain-like_cys_pep_sf"/>
</dbReference>
<keyword evidence="11" id="KW-1185">Reference proteome</keyword>
<dbReference type="InterPro" id="IPR029346">
    <property type="entry name" value="USP_C"/>
</dbReference>
<evidence type="ECO:0000259" key="8">
    <source>
        <dbReference type="PROSITE" id="PS50144"/>
    </source>
</evidence>
<evidence type="ECO:0000256" key="2">
    <source>
        <dbReference type="ARBA" id="ARBA00009085"/>
    </source>
</evidence>
<dbReference type="Gene3D" id="2.60.210.10">
    <property type="entry name" value="Apoptosis, Tumor Necrosis Factor Receptor Associated Protein 2, Chain A"/>
    <property type="match status" value="1"/>
</dbReference>
<dbReference type="PROSITE" id="PS50144">
    <property type="entry name" value="MATH"/>
    <property type="match status" value="1"/>
</dbReference>
<dbReference type="PANTHER" id="PTHR24006">
    <property type="entry name" value="UBIQUITIN CARBOXYL-TERMINAL HYDROLASE"/>
    <property type="match status" value="1"/>
</dbReference>
<evidence type="ECO:0000313" key="11">
    <source>
        <dbReference type="Proteomes" id="UP000266723"/>
    </source>
</evidence>
<dbReference type="SMART" id="SM00061">
    <property type="entry name" value="MATH"/>
    <property type="match status" value="1"/>
</dbReference>
<evidence type="ECO:0000256" key="5">
    <source>
        <dbReference type="ARBA" id="ARBA00022786"/>
    </source>
</evidence>
<feature type="domain" description="USP" evidence="9">
    <location>
        <begin position="197"/>
        <end position="521"/>
    </location>
</feature>
<keyword evidence="6" id="KW-0378">Hydrolase</keyword>
<dbReference type="Pfam" id="PF14533">
    <property type="entry name" value="USP7_C2"/>
    <property type="match status" value="1"/>
</dbReference>
<dbReference type="CDD" id="cd00121">
    <property type="entry name" value="MATH"/>
    <property type="match status" value="1"/>
</dbReference>
<dbReference type="CDD" id="cd02659">
    <property type="entry name" value="peptidase_C19C"/>
    <property type="match status" value="1"/>
</dbReference>
<feature type="domain" description="MATH" evidence="8">
    <location>
        <begin position="52"/>
        <end position="177"/>
    </location>
</feature>
<dbReference type="InterPro" id="IPR018200">
    <property type="entry name" value="USP_CS"/>
</dbReference>
<dbReference type="SUPFAM" id="SSF54001">
    <property type="entry name" value="Cysteine proteinases"/>
    <property type="match status" value="1"/>
</dbReference>
<evidence type="ECO:0000256" key="6">
    <source>
        <dbReference type="ARBA" id="ARBA00022801"/>
    </source>
</evidence>
<dbReference type="InterPro" id="IPR028889">
    <property type="entry name" value="USP"/>
</dbReference>
<dbReference type="Proteomes" id="UP000266723">
    <property type="component" value="Unassembled WGS sequence"/>
</dbReference>
<dbReference type="InterPro" id="IPR024729">
    <property type="entry name" value="USP7_ICP0-binding_dom"/>
</dbReference>
<dbReference type="PROSITE" id="PS00973">
    <property type="entry name" value="USP_2"/>
    <property type="match status" value="1"/>
</dbReference>
<comment type="similarity">
    <text evidence="2">Belongs to the peptidase C19 family.</text>
</comment>
<dbReference type="InterPro" id="IPR050164">
    <property type="entry name" value="Peptidase_C19"/>
</dbReference>
<comment type="catalytic activity">
    <reaction evidence="1">
        <text>Thiol-dependent hydrolysis of ester, thioester, amide, peptide and isopeptide bonds formed by the C-terminal Gly of ubiquitin (a 76-residue protein attached to proteins as an intracellular targeting signal).</text>
        <dbReference type="EC" id="3.4.19.12"/>
    </reaction>
</comment>
<dbReference type="PANTHER" id="PTHR24006:SF942">
    <property type="entry name" value="UBIQUITIN C-TERMINAL HYDROLASE 12"/>
    <property type="match status" value="1"/>
</dbReference>